<evidence type="ECO:0000256" key="2">
    <source>
        <dbReference type="ARBA" id="ARBA00022771"/>
    </source>
</evidence>
<dbReference type="AlphaFoldDB" id="A0AAW2VWQ5"/>
<evidence type="ECO:0000256" key="4">
    <source>
        <dbReference type="PROSITE-ProRule" id="PRU00325"/>
    </source>
</evidence>
<dbReference type="GO" id="GO:0008270">
    <property type="term" value="F:zinc ion binding"/>
    <property type="evidence" value="ECO:0007669"/>
    <property type="project" value="UniProtKB-KW"/>
</dbReference>
<evidence type="ECO:0000259" key="5">
    <source>
        <dbReference type="PROSITE" id="PS50966"/>
    </source>
</evidence>
<comment type="caution">
    <text evidence="6">The sequence shown here is derived from an EMBL/GenBank/DDBJ whole genome shotgun (WGS) entry which is preliminary data.</text>
</comment>
<dbReference type="PANTHER" id="PTHR31973">
    <property type="entry name" value="POLYPROTEIN, PUTATIVE-RELATED"/>
    <property type="match status" value="1"/>
</dbReference>
<dbReference type="InterPro" id="IPR006564">
    <property type="entry name" value="Znf_PMZ"/>
</dbReference>
<keyword evidence="1" id="KW-0479">Metal-binding</keyword>
<gene>
    <name evidence="6" type="ORF">Slati_2716500</name>
</gene>
<dbReference type="PROSITE" id="PS50966">
    <property type="entry name" value="ZF_SWIM"/>
    <property type="match status" value="1"/>
</dbReference>
<dbReference type="InterPro" id="IPR007527">
    <property type="entry name" value="Znf_SWIM"/>
</dbReference>
<evidence type="ECO:0000256" key="3">
    <source>
        <dbReference type="ARBA" id="ARBA00022833"/>
    </source>
</evidence>
<protein>
    <recommendedName>
        <fullName evidence="5">SWIM-type domain-containing protein</fullName>
    </recommendedName>
</protein>
<reference evidence="6" key="1">
    <citation type="submission" date="2020-06" db="EMBL/GenBank/DDBJ databases">
        <authorList>
            <person name="Li T."/>
            <person name="Hu X."/>
            <person name="Zhang T."/>
            <person name="Song X."/>
            <person name="Zhang H."/>
            <person name="Dai N."/>
            <person name="Sheng W."/>
            <person name="Hou X."/>
            <person name="Wei L."/>
        </authorList>
    </citation>
    <scope>NUCLEOTIDE SEQUENCE</scope>
    <source>
        <strain evidence="6">KEN1</strain>
        <tissue evidence="6">Leaf</tissue>
    </source>
</reference>
<evidence type="ECO:0000256" key="1">
    <source>
        <dbReference type="ARBA" id="ARBA00022723"/>
    </source>
</evidence>
<reference evidence="6" key="2">
    <citation type="journal article" date="2024" name="Plant">
        <title>Genomic evolution and insights into agronomic trait innovations of Sesamum species.</title>
        <authorList>
            <person name="Miao H."/>
            <person name="Wang L."/>
            <person name="Qu L."/>
            <person name="Liu H."/>
            <person name="Sun Y."/>
            <person name="Le M."/>
            <person name="Wang Q."/>
            <person name="Wei S."/>
            <person name="Zheng Y."/>
            <person name="Lin W."/>
            <person name="Duan Y."/>
            <person name="Cao H."/>
            <person name="Xiong S."/>
            <person name="Wang X."/>
            <person name="Wei L."/>
            <person name="Li C."/>
            <person name="Ma Q."/>
            <person name="Ju M."/>
            <person name="Zhao R."/>
            <person name="Li G."/>
            <person name="Mu C."/>
            <person name="Tian Q."/>
            <person name="Mei H."/>
            <person name="Zhang T."/>
            <person name="Gao T."/>
            <person name="Zhang H."/>
        </authorList>
    </citation>
    <scope>NUCLEOTIDE SEQUENCE</scope>
    <source>
        <strain evidence="6">KEN1</strain>
    </source>
</reference>
<feature type="domain" description="SWIM-type" evidence="5">
    <location>
        <begin position="126"/>
        <end position="158"/>
    </location>
</feature>
<dbReference type="SMART" id="SM00575">
    <property type="entry name" value="ZnF_PMZ"/>
    <property type="match status" value="1"/>
</dbReference>
<keyword evidence="2 4" id="KW-0863">Zinc-finger</keyword>
<proteinExistence type="predicted"/>
<accession>A0AAW2VWQ5</accession>
<sequence length="170" mass="19927">MQELAEINQNAANWLSDKPPTQWSRSHFSLDPKCETLLNNCCEIFNSNILKARKKSILTMFEWLREYLMIRLQESRDRAKNKWVDKKICPRIKKIIEKNMSKVSDCIPLKADDYHYEIMCFDGSRLSVDFARHSCACRKWDLTGIPCKHALTAILSKVLTLKIMYIKAIK</sequence>
<dbReference type="Pfam" id="PF04434">
    <property type="entry name" value="SWIM"/>
    <property type="match status" value="1"/>
</dbReference>
<organism evidence="6">
    <name type="scientific">Sesamum latifolium</name>
    <dbReference type="NCBI Taxonomy" id="2727402"/>
    <lineage>
        <taxon>Eukaryota</taxon>
        <taxon>Viridiplantae</taxon>
        <taxon>Streptophyta</taxon>
        <taxon>Embryophyta</taxon>
        <taxon>Tracheophyta</taxon>
        <taxon>Spermatophyta</taxon>
        <taxon>Magnoliopsida</taxon>
        <taxon>eudicotyledons</taxon>
        <taxon>Gunneridae</taxon>
        <taxon>Pentapetalae</taxon>
        <taxon>asterids</taxon>
        <taxon>lamiids</taxon>
        <taxon>Lamiales</taxon>
        <taxon>Pedaliaceae</taxon>
        <taxon>Sesamum</taxon>
    </lineage>
</organism>
<dbReference type="EMBL" id="JACGWN010000009">
    <property type="protein sequence ID" value="KAL0433822.1"/>
    <property type="molecule type" value="Genomic_DNA"/>
</dbReference>
<name>A0AAW2VWQ5_9LAMI</name>
<dbReference type="PANTHER" id="PTHR31973:SF199">
    <property type="entry name" value="SWIM-TYPE DOMAIN-CONTAINING PROTEIN"/>
    <property type="match status" value="1"/>
</dbReference>
<keyword evidence="3" id="KW-0862">Zinc</keyword>
<evidence type="ECO:0000313" key="6">
    <source>
        <dbReference type="EMBL" id="KAL0433822.1"/>
    </source>
</evidence>